<dbReference type="PANTHER" id="PTHR47611">
    <property type="entry name" value="HAT DIMERISATION DOMAIN, C-TERMINAL"/>
    <property type="match status" value="1"/>
</dbReference>
<dbReference type="InParanoid" id="D3BPR3"/>
<dbReference type="GeneID" id="31365402"/>
<dbReference type="RefSeq" id="XP_020428757.1">
    <property type="nucleotide sequence ID" value="XM_020580717.1"/>
</dbReference>
<feature type="domain" description="HAT C-terminal dimerisation" evidence="2">
    <location>
        <begin position="308"/>
        <end position="380"/>
    </location>
</feature>
<comment type="caution">
    <text evidence="3">The sequence shown here is derived from an EMBL/GenBank/DDBJ whole genome shotgun (WGS) entry which is preliminary data.</text>
</comment>
<keyword evidence="4" id="KW-1185">Reference proteome</keyword>
<feature type="region of interest" description="Disordered" evidence="1">
    <location>
        <begin position="195"/>
        <end position="214"/>
    </location>
</feature>
<dbReference type="InterPro" id="IPR008906">
    <property type="entry name" value="HATC_C_dom"/>
</dbReference>
<dbReference type="PANTHER" id="PTHR47611:SF1">
    <property type="entry name" value="CCHC-TYPE DOMAIN-CONTAINING PROTEIN"/>
    <property type="match status" value="1"/>
</dbReference>
<evidence type="ECO:0000313" key="3">
    <source>
        <dbReference type="EMBL" id="EFA76625.1"/>
    </source>
</evidence>
<evidence type="ECO:0000259" key="2">
    <source>
        <dbReference type="Pfam" id="PF05699"/>
    </source>
</evidence>
<proteinExistence type="predicted"/>
<gene>
    <name evidence="3" type="ORF">PPL_09930</name>
</gene>
<dbReference type="GO" id="GO:0046983">
    <property type="term" value="F:protein dimerization activity"/>
    <property type="evidence" value="ECO:0007669"/>
    <property type="project" value="InterPro"/>
</dbReference>
<dbReference type="EMBL" id="ADBJ01000045">
    <property type="protein sequence ID" value="EFA76625.1"/>
    <property type="molecule type" value="Genomic_DNA"/>
</dbReference>
<protein>
    <recommendedName>
        <fullName evidence="2">HAT C-terminal dimerisation domain-containing protein</fullName>
    </recommendedName>
</protein>
<accession>D3BPR3</accession>
<dbReference type="AlphaFoldDB" id="D3BPR3"/>
<name>D3BPR3_HETP5</name>
<dbReference type="SUPFAM" id="SSF53098">
    <property type="entry name" value="Ribonuclease H-like"/>
    <property type="match status" value="1"/>
</dbReference>
<dbReference type="InterPro" id="IPR012337">
    <property type="entry name" value="RNaseH-like_sf"/>
</dbReference>
<dbReference type="Pfam" id="PF05699">
    <property type="entry name" value="Dimer_Tnp_hAT"/>
    <property type="match status" value="1"/>
</dbReference>
<dbReference type="Proteomes" id="UP000001396">
    <property type="component" value="Unassembled WGS sequence"/>
</dbReference>
<evidence type="ECO:0000313" key="4">
    <source>
        <dbReference type="Proteomes" id="UP000001396"/>
    </source>
</evidence>
<evidence type="ECO:0000256" key="1">
    <source>
        <dbReference type="SAM" id="MobiDB-lite"/>
    </source>
</evidence>
<organism evidence="3 4">
    <name type="scientific">Heterostelium pallidum (strain ATCC 26659 / Pp 5 / PN500)</name>
    <name type="common">Cellular slime mold</name>
    <name type="synonym">Polysphondylium pallidum</name>
    <dbReference type="NCBI Taxonomy" id="670386"/>
    <lineage>
        <taxon>Eukaryota</taxon>
        <taxon>Amoebozoa</taxon>
        <taxon>Evosea</taxon>
        <taxon>Eumycetozoa</taxon>
        <taxon>Dictyostelia</taxon>
        <taxon>Acytosteliales</taxon>
        <taxon>Acytosteliaceae</taxon>
        <taxon>Heterostelium</taxon>
    </lineage>
</organism>
<reference evidence="3 4" key="1">
    <citation type="journal article" date="2011" name="Genome Res.">
        <title>Phylogeny-wide analysis of social amoeba genomes highlights ancient origins for complex intercellular communication.</title>
        <authorList>
            <person name="Heidel A.J."/>
            <person name="Lawal H.M."/>
            <person name="Felder M."/>
            <person name="Schilde C."/>
            <person name="Helps N.R."/>
            <person name="Tunggal B."/>
            <person name="Rivero F."/>
            <person name="John U."/>
            <person name="Schleicher M."/>
            <person name="Eichinger L."/>
            <person name="Platzer M."/>
            <person name="Noegel A.A."/>
            <person name="Schaap P."/>
            <person name="Gloeckner G."/>
        </authorList>
    </citation>
    <scope>NUCLEOTIDE SEQUENCE [LARGE SCALE GENOMIC DNA]</scope>
    <source>
        <strain evidence="4">ATCC 26659 / Pp 5 / PN500</strain>
    </source>
</reference>
<sequence>MKKILFMIGRSNCRKEILRLLGDHYFIANIIGLSITLDGTIFQGKFEVKGYTSDHFTNYVTQINTFNAKILDNSRPKLITSLDPFYPNSGHQIQCGVIDMNQQIINGTILSVTAYNGSYQCEVDLSEMKYQSTILYPQFQWILYFTHTRTGFTSIISNHHIKELSFNPLFDLNPFSSHLKIIWDNTVTVAPDVQNPETKRRAGRPTKTPSISTVPIKATDDNKIELTLTDKQLNIFINDIKSKVTVNETLPNTTPTTTTSPAKVTPQIDLSPVSFNPFYRYSKDPQPIELNVDILKKQLMDFHNYQYVTEEEERLGKYSNPAIFWSQNNHLFPYVAQLARKYMCVPASSVPSESVFSKANYIFSERRQSMLSSTLRDCVLLYCNKSLFTNANNNNNNK</sequence>